<evidence type="ECO:0000256" key="5">
    <source>
        <dbReference type="ARBA" id="ARBA00023242"/>
    </source>
</evidence>
<dbReference type="OrthoDB" id="2943660at2759"/>
<feature type="domain" description="Zn(2)-C6 fungal-type" evidence="6">
    <location>
        <begin position="24"/>
        <end position="56"/>
    </location>
</feature>
<dbReference type="GO" id="GO:0005634">
    <property type="term" value="C:nucleus"/>
    <property type="evidence" value="ECO:0007669"/>
    <property type="project" value="TreeGrafter"/>
</dbReference>
<keyword evidence="3" id="KW-0238">DNA-binding</keyword>
<evidence type="ECO:0000313" key="8">
    <source>
        <dbReference type="Proteomes" id="UP000697127"/>
    </source>
</evidence>
<dbReference type="Gene3D" id="4.10.240.10">
    <property type="entry name" value="Zn(2)-C6 fungal-type DNA-binding domain"/>
    <property type="match status" value="1"/>
</dbReference>
<dbReference type="InterPro" id="IPR007219">
    <property type="entry name" value="XnlR_reg_dom"/>
</dbReference>
<dbReference type="PROSITE" id="PS00463">
    <property type="entry name" value="ZN2_CY6_FUNGAL_1"/>
    <property type="match status" value="1"/>
</dbReference>
<evidence type="ECO:0000256" key="2">
    <source>
        <dbReference type="ARBA" id="ARBA00023015"/>
    </source>
</evidence>
<keyword evidence="5" id="KW-0539">Nucleus</keyword>
<sequence length="1014" mass="118549">MIPSKKSNTKTPEHQLKRKRVQFSCVICKQRKVKCDRRRPHCSVCIARKTTDKCYYPSCTSKSSSVNVFHISKEIGYNNDISIDDKNTSSDSDIYLNEQNTKRLNSSNDDYLIIPKINQSHSITKTNDDKEINNINELYDTISNTNILKSQIITDNNSNNKVHNSNSALVSEIMIIKKQLQNLENSIEKSVSISKNNEISDKSQHIKERIINLLHYLKIDVNEKFDIYHDYKPMFYLVSRINGYGPLAWIALVMKDPFSQPVLENILYEKFNNLKVSEIFYNQYIASPDMIHNLNNIDADADDDDDGYIKRKNINYNKYINSTILPSKKKNMENLTYNELINVFPKKRVIWLLVDRFFKYVYPFAPYVDQNVFTKQIFKILNTDRNTDYNSEEKISFIDINNKLDLAYVGCILIMFKLSYKSLITINSGEEPNLILKTEEEIYLQNNPLSDRMIEIAKYIIDNFDFTNRCTFPVYQCVLFLRFYQKIDGEKLYSKGETYISTSVLVQMASSLGMNRDPSKFVKPLSFSLCGSLGRKIWHSLVSIDNYQYFQEGIPKSIVQSFCDTKLPEFDESLSNNNDLNIEKITIKLIHTRNEIEFSMNPIADAICNIDEPPTVVYIMNLLENFQDKLKKRFGLFCDLLEKPNDNTYYSRLDKVCEVLVFIEGISLVFTVILHLSLKFESMKLYTSSKFFSNKILTSMMRFINAIPDLALSSHKYFGSGFDFVIIPTLEKILCKSMVFITSNYIKYSVFKQKLLKSETLDMERLPLVEQILHTFLYDIFYDKHLRVLKALSPNFFFAWRILKVQLYIFYLLKDEILSYEKQTNVFTFVEFSTPDDLMKTIQLLDLNNYNSTQQQSCYFSAVYEQYNEDMCDEDPKTKQLFSSLNPELQQMKQQLYFDANAEGKYKIGYDDEECNDKLLGTAFSVDEDKFWMEMFENNKQNNQQNDIFRILDSIDFSQKGVNYKTDIIFPVPDMNEVTECISKETNLGSIENENDPNIPSNKFVDEAIFDHLF</sequence>
<dbReference type="Proteomes" id="UP000697127">
    <property type="component" value="Unassembled WGS sequence"/>
</dbReference>
<dbReference type="GO" id="GO:0000981">
    <property type="term" value="F:DNA-binding transcription factor activity, RNA polymerase II-specific"/>
    <property type="evidence" value="ECO:0007669"/>
    <property type="project" value="InterPro"/>
</dbReference>
<dbReference type="GO" id="GO:0000978">
    <property type="term" value="F:RNA polymerase II cis-regulatory region sequence-specific DNA binding"/>
    <property type="evidence" value="ECO:0007669"/>
    <property type="project" value="TreeGrafter"/>
</dbReference>
<evidence type="ECO:0000256" key="4">
    <source>
        <dbReference type="ARBA" id="ARBA00023163"/>
    </source>
</evidence>
<dbReference type="CDD" id="cd00067">
    <property type="entry name" value="GAL4"/>
    <property type="match status" value="1"/>
</dbReference>
<protein>
    <submittedName>
        <fullName evidence="7">Hap1 transcriptional regulatory prottein</fullName>
    </submittedName>
</protein>
<proteinExistence type="predicted"/>
<dbReference type="GO" id="GO:0045944">
    <property type="term" value="P:positive regulation of transcription by RNA polymerase II"/>
    <property type="evidence" value="ECO:0007669"/>
    <property type="project" value="TreeGrafter"/>
</dbReference>
<accession>A0A9P6WPL1</accession>
<reference evidence="7" key="1">
    <citation type="submission" date="2020-11" db="EMBL/GenBank/DDBJ databases">
        <title>Kefir isolates.</title>
        <authorList>
            <person name="Marcisauskas S."/>
            <person name="Kim Y."/>
            <person name="Blasche S."/>
        </authorList>
    </citation>
    <scope>NUCLEOTIDE SEQUENCE</scope>
    <source>
        <strain evidence="7">Olga-1</strain>
    </source>
</reference>
<evidence type="ECO:0000313" key="7">
    <source>
        <dbReference type="EMBL" id="KAG0690760.1"/>
    </source>
</evidence>
<evidence type="ECO:0000256" key="3">
    <source>
        <dbReference type="ARBA" id="ARBA00023125"/>
    </source>
</evidence>
<dbReference type="GO" id="GO:0008270">
    <property type="term" value="F:zinc ion binding"/>
    <property type="evidence" value="ECO:0007669"/>
    <property type="project" value="InterPro"/>
</dbReference>
<dbReference type="AlphaFoldDB" id="A0A9P6WPL1"/>
<evidence type="ECO:0000256" key="1">
    <source>
        <dbReference type="ARBA" id="ARBA00022723"/>
    </source>
</evidence>
<dbReference type="Pfam" id="PF00172">
    <property type="entry name" value="Zn_clus"/>
    <property type="match status" value="1"/>
</dbReference>
<dbReference type="PROSITE" id="PS50048">
    <property type="entry name" value="ZN2_CY6_FUNGAL_2"/>
    <property type="match status" value="1"/>
</dbReference>
<keyword evidence="2" id="KW-0805">Transcription regulation</keyword>
<keyword evidence="1" id="KW-0479">Metal-binding</keyword>
<comment type="caution">
    <text evidence="7">The sequence shown here is derived from an EMBL/GenBank/DDBJ whole genome shotgun (WGS) entry which is preliminary data.</text>
</comment>
<dbReference type="InterPro" id="IPR001138">
    <property type="entry name" value="Zn2Cys6_DnaBD"/>
</dbReference>
<dbReference type="GO" id="GO:0006351">
    <property type="term" value="P:DNA-templated transcription"/>
    <property type="evidence" value="ECO:0007669"/>
    <property type="project" value="InterPro"/>
</dbReference>
<name>A0A9P6WPL1_9ASCO</name>
<keyword evidence="8" id="KW-1185">Reference proteome</keyword>
<organism evidence="7 8">
    <name type="scientific">Pichia californica</name>
    <dbReference type="NCBI Taxonomy" id="460514"/>
    <lineage>
        <taxon>Eukaryota</taxon>
        <taxon>Fungi</taxon>
        <taxon>Dikarya</taxon>
        <taxon>Ascomycota</taxon>
        <taxon>Saccharomycotina</taxon>
        <taxon>Pichiomycetes</taxon>
        <taxon>Pichiales</taxon>
        <taxon>Pichiaceae</taxon>
        <taxon>Pichia</taxon>
    </lineage>
</organism>
<evidence type="ECO:0000259" key="6">
    <source>
        <dbReference type="PROSITE" id="PS50048"/>
    </source>
</evidence>
<gene>
    <name evidence="7" type="primary">HAP1_2</name>
    <name evidence="7" type="ORF">C6P40_001492</name>
</gene>
<dbReference type="EMBL" id="PUHW01000019">
    <property type="protein sequence ID" value="KAG0690760.1"/>
    <property type="molecule type" value="Genomic_DNA"/>
</dbReference>
<keyword evidence="4" id="KW-0804">Transcription</keyword>
<dbReference type="SMART" id="SM00906">
    <property type="entry name" value="Fungal_trans"/>
    <property type="match status" value="1"/>
</dbReference>
<dbReference type="SUPFAM" id="SSF57701">
    <property type="entry name" value="Zn2/Cys6 DNA-binding domain"/>
    <property type="match status" value="1"/>
</dbReference>
<dbReference type="InterPro" id="IPR036864">
    <property type="entry name" value="Zn2-C6_fun-type_DNA-bd_sf"/>
</dbReference>
<dbReference type="PANTHER" id="PTHR31069:SF12">
    <property type="entry name" value="TRANSCRIPTION FACTOR DOMAIN-CONTAINING PROTEIN"/>
    <property type="match status" value="1"/>
</dbReference>
<dbReference type="CDD" id="cd12148">
    <property type="entry name" value="fungal_TF_MHR"/>
    <property type="match status" value="1"/>
</dbReference>
<dbReference type="SMART" id="SM00066">
    <property type="entry name" value="GAL4"/>
    <property type="match status" value="1"/>
</dbReference>
<dbReference type="PANTHER" id="PTHR31069">
    <property type="entry name" value="OLEATE-ACTIVATED TRANSCRIPTION FACTOR 1-RELATED"/>
    <property type="match status" value="1"/>
</dbReference>
<dbReference type="InterPro" id="IPR050675">
    <property type="entry name" value="OAF3"/>
</dbReference>